<dbReference type="PANTHER" id="PTHR46796:SF6">
    <property type="entry name" value="ARAC SUBFAMILY"/>
    <property type="match status" value="1"/>
</dbReference>
<protein>
    <submittedName>
        <fullName evidence="7">AraC family transcriptional regulator</fullName>
    </submittedName>
</protein>
<evidence type="ECO:0000256" key="3">
    <source>
        <dbReference type="ARBA" id="ARBA00023159"/>
    </source>
</evidence>
<keyword evidence="1" id="KW-0805">Transcription regulation</keyword>
<dbReference type="PROSITE" id="PS01124">
    <property type="entry name" value="HTH_ARAC_FAMILY_2"/>
    <property type="match status" value="1"/>
</dbReference>
<dbReference type="Gene3D" id="1.10.10.60">
    <property type="entry name" value="Homeodomain-like"/>
    <property type="match status" value="2"/>
</dbReference>
<accession>A0A7V7KZA3</accession>
<dbReference type="OrthoDB" id="110167at2"/>
<dbReference type="InterPro" id="IPR050204">
    <property type="entry name" value="AraC_XylS_family_regulators"/>
</dbReference>
<dbReference type="InterPro" id="IPR018060">
    <property type="entry name" value="HTH_AraC"/>
</dbReference>
<dbReference type="InterPro" id="IPR020449">
    <property type="entry name" value="Tscrpt_reg_AraC-type_HTH"/>
</dbReference>
<dbReference type="Proteomes" id="UP000463138">
    <property type="component" value="Unassembled WGS sequence"/>
</dbReference>
<evidence type="ECO:0000256" key="1">
    <source>
        <dbReference type="ARBA" id="ARBA00023015"/>
    </source>
</evidence>
<dbReference type="AlphaFoldDB" id="A0A7V7KZA3"/>
<sequence length="178" mass="19986">MLILLMETKRAIHLDPDGAAAHLSQAIALLTADSQSEPSQRKITGGLAPWQVARVDDFIDQHLDQCIRTTELAWLLSLSPSHFSRLFKQTMGMTPLMYVAARRVKAAGQYMLCSSSSLSEIALSHGFCDQSHFCRVFRRETGLSPQTWRKLHCVTPSRRRATGKLDSIQQYSVEVDHC</sequence>
<keyword evidence="3" id="KW-0010">Activator</keyword>
<evidence type="ECO:0000313" key="7">
    <source>
        <dbReference type="EMBL" id="KAA0697019.1"/>
    </source>
</evidence>
<dbReference type="GO" id="GO:0003700">
    <property type="term" value="F:DNA-binding transcription factor activity"/>
    <property type="evidence" value="ECO:0007669"/>
    <property type="project" value="InterPro"/>
</dbReference>
<feature type="domain" description="HTH araC/xylS-type" evidence="6">
    <location>
        <begin position="53"/>
        <end position="151"/>
    </location>
</feature>
<evidence type="ECO:0000256" key="4">
    <source>
        <dbReference type="ARBA" id="ARBA00023163"/>
    </source>
</evidence>
<dbReference type="EMBL" id="QOVF01000001">
    <property type="protein sequence ID" value="KAA0697019.1"/>
    <property type="molecule type" value="Genomic_DNA"/>
</dbReference>
<keyword evidence="8" id="KW-1185">Reference proteome</keyword>
<proteinExistence type="predicted"/>
<comment type="caution">
    <text evidence="7">The sequence shown here is derived from an EMBL/GenBank/DDBJ whole genome shotgun (WGS) entry which is preliminary data.</text>
</comment>
<organism evidence="7 8">
    <name type="scientific">Halopseudomonas laoshanensis</name>
    <dbReference type="NCBI Taxonomy" id="2268758"/>
    <lineage>
        <taxon>Bacteria</taxon>
        <taxon>Pseudomonadati</taxon>
        <taxon>Pseudomonadota</taxon>
        <taxon>Gammaproteobacteria</taxon>
        <taxon>Pseudomonadales</taxon>
        <taxon>Pseudomonadaceae</taxon>
        <taxon>Halopseudomonas</taxon>
    </lineage>
</organism>
<keyword evidence="2" id="KW-0238">DNA-binding</keyword>
<gene>
    <name evidence="7" type="ORF">DT594_03140</name>
</gene>
<dbReference type="GO" id="GO:0043565">
    <property type="term" value="F:sequence-specific DNA binding"/>
    <property type="evidence" value="ECO:0007669"/>
    <property type="project" value="InterPro"/>
</dbReference>
<keyword evidence="4" id="KW-0804">Transcription</keyword>
<comment type="function">
    <text evidence="5">Regulatory protein of the TOL plasmid xyl operons. XylS activates the xylXYZLTEGFJQKIH operon required for the degradation of toluene, m-xylene and p-xylene.</text>
</comment>
<dbReference type="SMART" id="SM00342">
    <property type="entry name" value="HTH_ARAC"/>
    <property type="match status" value="1"/>
</dbReference>
<evidence type="ECO:0000313" key="8">
    <source>
        <dbReference type="Proteomes" id="UP000463138"/>
    </source>
</evidence>
<dbReference type="SUPFAM" id="SSF46689">
    <property type="entry name" value="Homeodomain-like"/>
    <property type="match status" value="2"/>
</dbReference>
<dbReference type="PANTHER" id="PTHR46796">
    <property type="entry name" value="HTH-TYPE TRANSCRIPTIONAL ACTIVATOR RHAS-RELATED"/>
    <property type="match status" value="1"/>
</dbReference>
<evidence type="ECO:0000256" key="2">
    <source>
        <dbReference type="ARBA" id="ARBA00023125"/>
    </source>
</evidence>
<evidence type="ECO:0000259" key="6">
    <source>
        <dbReference type="PROSITE" id="PS01124"/>
    </source>
</evidence>
<evidence type="ECO:0000256" key="5">
    <source>
        <dbReference type="ARBA" id="ARBA00037345"/>
    </source>
</evidence>
<dbReference type="PRINTS" id="PR00032">
    <property type="entry name" value="HTHARAC"/>
</dbReference>
<dbReference type="InterPro" id="IPR009057">
    <property type="entry name" value="Homeodomain-like_sf"/>
</dbReference>
<reference evidence="7 8" key="1">
    <citation type="submission" date="2018-07" db="EMBL/GenBank/DDBJ databases">
        <title>Pseudomonas laoshanensis sp. nov., isolated from soil.</title>
        <authorList>
            <person name="Sun J."/>
            <person name="Yu L."/>
            <person name="Wang M."/>
            <person name="Zhang C."/>
        </authorList>
    </citation>
    <scope>NUCLEOTIDE SEQUENCE [LARGE SCALE GENOMIC DNA]</scope>
    <source>
        <strain evidence="7 8">Y22</strain>
    </source>
</reference>
<name>A0A7V7KZA3_9GAMM</name>
<dbReference type="Pfam" id="PF12833">
    <property type="entry name" value="HTH_18"/>
    <property type="match status" value="1"/>
</dbReference>